<dbReference type="PRINTS" id="PR00348">
    <property type="entry name" value="UBIQUITIN"/>
</dbReference>
<dbReference type="InterPro" id="IPR015940">
    <property type="entry name" value="UBA"/>
</dbReference>
<dbReference type="Gene3D" id="3.10.20.90">
    <property type="entry name" value="Phosphatidylinositol 3-kinase Catalytic Subunit, Chain A, domain 1"/>
    <property type="match status" value="1"/>
</dbReference>
<organism evidence="4 5">
    <name type="scientific">Rhizoctonia solani</name>
    <dbReference type="NCBI Taxonomy" id="456999"/>
    <lineage>
        <taxon>Eukaryota</taxon>
        <taxon>Fungi</taxon>
        <taxon>Dikarya</taxon>
        <taxon>Basidiomycota</taxon>
        <taxon>Agaricomycotina</taxon>
        <taxon>Agaricomycetes</taxon>
        <taxon>Cantharellales</taxon>
        <taxon>Ceratobasidiaceae</taxon>
        <taxon>Rhizoctonia</taxon>
    </lineage>
</organism>
<feature type="compositionally biased region" description="Low complexity" evidence="1">
    <location>
        <begin position="279"/>
        <end position="305"/>
    </location>
</feature>
<feature type="region of interest" description="Disordered" evidence="1">
    <location>
        <begin position="279"/>
        <end position="316"/>
    </location>
</feature>
<dbReference type="GO" id="GO:0006511">
    <property type="term" value="P:ubiquitin-dependent protein catabolic process"/>
    <property type="evidence" value="ECO:0007669"/>
    <property type="project" value="TreeGrafter"/>
</dbReference>
<dbReference type="Pfam" id="PF00627">
    <property type="entry name" value="UBA"/>
    <property type="match status" value="1"/>
</dbReference>
<dbReference type="PANTHER" id="PTHR10677:SF3">
    <property type="entry name" value="FI07626P-RELATED"/>
    <property type="match status" value="1"/>
</dbReference>
<dbReference type="PROSITE" id="PS50053">
    <property type="entry name" value="UBIQUITIN_2"/>
    <property type="match status" value="1"/>
</dbReference>
<dbReference type="InterPro" id="IPR009060">
    <property type="entry name" value="UBA-like_sf"/>
</dbReference>
<feature type="compositionally biased region" description="Polar residues" evidence="1">
    <location>
        <begin position="104"/>
        <end position="114"/>
    </location>
</feature>
<name>A0A8H2WZM9_9AGAM</name>
<evidence type="ECO:0008006" key="6">
    <source>
        <dbReference type="Google" id="ProtNLM"/>
    </source>
</evidence>
<accession>A0A8H2WZM9</accession>
<dbReference type="SMART" id="SM00165">
    <property type="entry name" value="UBA"/>
    <property type="match status" value="1"/>
</dbReference>
<proteinExistence type="predicted"/>
<dbReference type="SMART" id="SM00727">
    <property type="entry name" value="STI1"/>
    <property type="match status" value="2"/>
</dbReference>
<sequence>MTEQAPAAGSNEVTLNIKGPSELKLSITISTSKTVLELKQAIAEKTDVSADRQRLIYSGRVLKDEDALSTYKVQNTHTVHMVKGAPKPTGSGSSSTPAPAQPLPTMQTGQTSTETLLNGPRGHGALAGLNINELFGGANPNDPNMMQNMLSSPQFMQQMSRMMSDPNLMDSIIAQSPHLANMDPNMRRTLQSPEFRQMMSNPDTLRNMMQMTAALRQAGIDPMSGAGAAGGMGGFGGGGGFGGMPFDMFGGFGGAPNQAQGQGQNQPSGNLFAQAATGATTATSPTNTNNPASPGTNPNPASPGTQNPNPSPFGMIDPALIQQILGGAGGLGGQGNAAGGNPFAALGGFGAPPAPPPDPRPVEERFQVQLQQLQDMGFTNAQQNVRALLACGGRVDSAIEYILGGGGLE</sequence>
<comment type="caution">
    <text evidence="4">The sequence shown here is derived from an EMBL/GenBank/DDBJ whole genome shotgun (WGS) entry which is preliminary data.</text>
</comment>
<dbReference type="GO" id="GO:0031593">
    <property type="term" value="F:polyubiquitin modification-dependent protein binding"/>
    <property type="evidence" value="ECO:0007669"/>
    <property type="project" value="TreeGrafter"/>
</dbReference>
<dbReference type="InterPro" id="IPR006636">
    <property type="entry name" value="STI1_HS-bd"/>
</dbReference>
<gene>
    <name evidence="4" type="ORF">RDB_LOCUS4351</name>
</gene>
<feature type="region of interest" description="Disordered" evidence="1">
    <location>
        <begin position="78"/>
        <end position="114"/>
    </location>
</feature>
<dbReference type="GO" id="GO:0005829">
    <property type="term" value="C:cytosol"/>
    <property type="evidence" value="ECO:0007669"/>
    <property type="project" value="TreeGrafter"/>
</dbReference>
<dbReference type="AlphaFoldDB" id="A0A8H2WZM9"/>
<feature type="domain" description="UBA" evidence="2">
    <location>
        <begin position="361"/>
        <end position="405"/>
    </location>
</feature>
<protein>
    <recommendedName>
        <fullName evidence="6">Deubiquitination-protection protein dph1 [Schizosaccharomyces pombe 972h-]</fullName>
    </recommendedName>
</protein>
<dbReference type="InterPro" id="IPR019956">
    <property type="entry name" value="Ubiquitin_dom"/>
</dbReference>
<evidence type="ECO:0000313" key="5">
    <source>
        <dbReference type="Proteomes" id="UP000663861"/>
    </source>
</evidence>
<dbReference type="InterPro" id="IPR015496">
    <property type="entry name" value="Ubiquilin"/>
</dbReference>
<reference evidence="4" key="1">
    <citation type="submission" date="2021-01" db="EMBL/GenBank/DDBJ databases">
        <authorList>
            <person name="Kaushik A."/>
        </authorList>
    </citation>
    <scope>NUCLEOTIDE SEQUENCE</scope>
    <source>
        <strain evidence="4">AG4-RS23</strain>
    </source>
</reference>
<dbReference type="Gene3D" id="1.10.8.10">
    <property type="entry name" value="DNA helicase RuvA subunit, C-terminal domain"/>
    <property type="match status" value="1"/>
</dbReference>
<feature type="compositionally biased region" description="Low complexity" evidence="1">
    <location>
        <begin position="83"/>
        <end position="98"/>
    </location>
</feature>
<dbReference type="Proteomes" id="UP000663861">
    <property type="component" value="Unassembled WGS sequence"/>
</dbReference>
<dbReference type="Pfam" id="PF00240">
    <property type="entry name" value="ubiquitin"/>
    <property type="match status" value="1"/>
</dbReference>
<dbReference type="InterPro" id="IPR000626">
    <property type="entry name" value="Ubiquitin-like_dom"/>
</dbReference>
<evidence type="ECO:0000313" key="4">
    <source>
        <dbReference type="EMBL" id="CAE6413372.1"/>
    </source>
</evidence>
<dbReference type="EMBL" id="CAJMWY010000059">
    <property type="protein sequence ID" value="CAE6413372.1"/>
    <property type="molecule type" value="Genomic_DNA"/>
</dbReference>
<dbReference type="CDD" id="cd16106">
    <property type="entry name" value="Ubl_Dsk2p_like"/>
    <property type="match status" value="1"/>
</dbReference>
<dbReference type="SUPFAM" id="SSF54236">
    <property type="entry name" value="Ubiquitin-like"/>
    <property type="match status" value="1"/>
</dbReference>
<evidence type="ECO:0000259" key="3">
    <source>
        <dbReference type="PROSITE" id="PS50053"/>
    </source>
</evidence>
<dbReference type="PROSITE" id="PS50030">
    <property type="entry name" value="UBA"/>
    <property type="match status" value="1"/>
</dbReference>
<dbReference type="SUPFAM" id="SSF46934">
    <property type="entry name" value="UBA-like"/>
    <property type="match status" value="1"/>
</dbReference>
<dbReference type="InterPro" id="IPR029071">
    <property type="entry name" value="Ubiquitin-like_domsf"/>
</dbReference>
<dbReference type="CDD" id="cd14399">
    <property type="entry name" value="UBA_PLICs"/>
    <property type="match status" value="1"/>
</dbReference>
<feature type="domain" description="Ubiquitin-like" evidence="3">
    <location>
        <begin position="13"/>
        <end position="82"/>
    </location>
</feature>
<evidence type="ECO:0000259" key="2">
    <source>
        <dbReference type="PROSITE" id="PS50030"/>
    </source>
</evidence>
<dbReference type="Pfam" id="PF23195">
    <property type="entry name" value="UBQLN1"/>
    <property type="match status" value="1"/>
</dbReference>
<dbReference type="PANTHER" id="PTHR10677">
    <property type="entry name" value="UBIQUILIN"/>
    <property type="match status" value="1"/>
</dbReference>
<dbReference type="SMART" id="SM00213">
    <property type="entry name" value="UBQ"/>
    <property type="match status" value="1"/>
</dbReference>
<evidence type="ECO:0000256" key="1">
    <source>
        <dbReference type="SAM" id="MobiDB-lite"/>
    </source>
</evidence>